<sequence>MSTSANSTVLLSEELYDNFRKAIHTPLLLWIFGVCSVLFAAGMVYLELRYPVWSHIYFARDKEDAGERNGDAIGSARGGKEGGGLV</sequence>
<protein>
    <submittedName>
        <fullName evidence="3">Uncharacterized protein</fullName>
    </submittedName>
</protein>
<feature type="transmembrane region" description="Helical" evidence="2">
    <location>
        <begin position="27"/>
        <end position="46"/>
    </location>
</feature>
<accession>A0A8H6CIX4</accession>
<gene>
    <name evidence="3" type="ORF">HO133_010919</name>
</gene>
<dbReference type="AlphaFoldDB" id="A0A8H6CIX4"/>
<evidence type="ECO:0000313" key="4">
    <source>
        <dbReference type="Proteomes" id="UP000593566"/>
    </source>
</evidence>
<comment type="caution">
    <text evidence="3">The sequence shown here is derived from an EMBL/GenBank/DDBJ whole genome shotgun (WGS) entry which is preliminary data.</text>
</comment>
<reference evidence="3 4" key="1">
    <citation type="journal article" date="2020" name="Genomics">
        <title>Complete, high-quality genomes from long-read metagenomic sequencing of two wolf lichen thalli reveals enigmatic genome architecture.</title>
        <authorList>
            <person name="McKenzie S.K."/>
            <person name="Walston R.F."/>
            <person name="Allen J.L."/>
        </authorList>
    </citation>
    <scope>NUCLEOTIDE SEQUENCE [LARGE SCALE GENOMIC DNA]</scope>
    <source>
        <strain evidence="3">WasteWater1</strain>
    </source>
</reference>
<evidence type="ECO:0000313" key="3">
    <source>
        <dbReference type="EMBL" id="KAF6224342.1"/>
    </source>
</evidence>
<dbReference type="GeneID" id="59339309"/>
<dbReference type="Proteomes" id="UP000593566">
    <property type="component" value="Unassembled WGS sequence"/>
</dbReference>
<keyword evidence="2" id="KW-0812">Transmembrane</keyword>
<keyword evidence="2" id="KW-0472">Membrane</keyword>
<dbReference type="RefSeq" id="XP_037153402.1">
    <property type="nucleotide sequence ID" value="XM_037301768.1"/>
</dbReference>
<dbReference type="EMBL" id="JACCJB010000009">
    <property type="protein sequence ID" value="KAF6224342.1"/>
    <property type="molecule type" value="Genomic_DNA"/>
</dbReference>
<feature type="region of interest" description="Disordered" evidence="1">
    <location>
        <begin position="65"/>
        <end position="86"/>
    </location>
</feature>
<organism evidence="3 4">
    <name type="scientific">Letharia lupina</name>
    <dbReference type="NCBI Taxonomy" id="560253"/>
    <lineage>
        <taxon>Eukaryota</taxon>
        <taxon>Fungi</taxon>
        <taxon>Dikarya</taxon>
        <taxon>Ascomycota</taxon>
        <taxon>Pezizomycotina</taxon>
        <taxon>Lecanoromycetes</taxon>
        <taxon>OSLEUM clade</taxon>
        <taxon>Lecanoromycetidae</taxon>
        <taxon>Lecanorales</taxon>
        <taxon>Lecanorineae</taxon>
        <taxon>Parmeliaceae</taxon>
        <taxon>Letharia</taxon>
    </lineage>
</organism>
<keyword evidence="2" id="KW-1133">Transmembrane helix</keyword>
<evidence type="ECO:0000256" key="2">
    <source>
        <dbReference type="SAM" id="Phobius"/>
    </source>
</evidence>
<name>A0A8H6CIX4_9LECA</name>
<proteinExistence type="predicted"/>
<evidence type="ECO:0000256" key="1">
    <source>
        <dbReference type="SAM" id="MobiDB-lite"/>
    </source>
</evidence>
<keyword evidence="4" id="KW-1185">Reference proteome</keyword>